<dbReference type="Proteomes" id="UP000326554">
    <property type="component" value="Unassembled WGS sequence"/>
</dbReference>
<evidence type="ECO:0000259" key="1">
    <source>
        <dbReference type="Pfam" id="PF09130"/>
    </source>
</evidence>
<dbReference type="InterPro" id="IPR008927">
    <property type="entry name" value="6-PGluconate_DH-like_C_sf"/>
</dbReference>
<feature type="domain" description="Phosphogluconate dehydrogenase NAD-binding putative C-terminal" evidence="1">
    <location>
        <begin position="194"/>
        <end position="265"/>
    </location>
</feature>
<dbReference type="Gene3D" id="1.10.1040.10">
    <property type="entry name" value="N-(1-d-carboxylethyl)-l-norvaline Dehydrogenase, domain 2"/>
    <property type="match status" value="1"/>
</dbReference>
<dbReference type="SUPFAM" id="SSF48179">
    <property type="entry name" value="6-phosphogluconate dehydrogenase C-terminal domain-like"/>
    <property type="match status" value="1"/>
</dbReference>
<evidence type="ECO:0000313" key="3">
    <source>
        <dbReference type="Proteomes" id="UP000326554"/>
    </source>
</evidence>
<keyword evidence="3" id="KW-1185">Reference proteome</keyword>
<reference evidence="2 3" key="1">
    <citation type="submission" date="2019-09" db="EMBL/GenBank/DDBJ databases">
        <authorList>
            <person name="Park J.-S."/>
            <person name="Choi H.-J."/>
        </authorList>
    </citation>
    <scope>NUCLEOTIDE SEQUENCE [LARGE SCALE GENOMIC DNA]</scope>
    <source>
        <strain evidence="2 3">176SS1-4</strain>
    </source>
</reference>
<dbReference type="InterPro" id="IPR015814">
    <property type="entry name" value="Pgluconate_DH_NAD-bd_C"/>
</dbReference>
<sequence length="288" mass="30048">MGNLAFVGFGEAATAFLDGWGDLRPRQVTAVDIKAGDPATAPEMTARFDRCEVDGHAEPGSALGGVEVVFSVVTADQALAAAEAAAPVLSPGTLWLDCNSCAPETKRAAADVIEGAGGRYVDVAVMSPVHPKRHHVPLLLAGPRAAEAEAVLARLDMRPRIAGENVGEASAIKMIRSVMIKGMEALSAECFLAARRAGVDAAVLASLEASDPELTWPSRGAYNLERMMVHGVRRAAEMREVEKTVAALGLGGGMSAATADWQARIGTLGAEAGEDDLLDRVDRILAKL</sequence>
<dbReference type="InterPro" id="IPR036291">
    <property type="entry name" value="NAD(P)-bd_dom_sf"/>
</dbReference>
<evidence type="ECO:0000313" key="2">
    <source>
        <dbReference type="EMBL" id="KAA9008340.1"/>
    </source>
</evidence>
<dbReference type="SUPFAM" id="SSF51735">
    <property type="entry name" value="NAD(P)-binding Rossmann-fold domains"/>
    <property type="match status" value="1"/>
</dbReference>
<dbReference type="InterPro" id="IPR013328">
    <property type="entry name" value="6PGD_dom2"/>
</dbReference>
<dbReference type="Pfam" id="PF09130">
    <property type="entry name" value="DUF1932"/>
    <property type="match status" value="1"/>
</dbReference>
<name>A0A5J5GJT9_9RHOB</name>
<dbReference type="EMBL" id="VYQE01000003">
    <property type="protein sequence ID" value="KAA9008340.1"/>
    <property type="molecule type" value="Genomic_DNA"/>
</dbReference>
<comment type="caution">
    <text evidence="2">The sequence shown here is derived from an EMBL/GenBank/DDBJ whole genome shotgun (WGS) entry which is preliminary data.</text>
</comment>
<dbReference type="AlphaFoldDB" id="A0A5J5GJT9"/>
<protein>
    <submittedName>
        <fullName evidence="2">NAD(P)-dependent oxidoreductase</fullName>
    </submittedName>
</protein>
<proteinExistence type="predicted"/>
<gene>
    <name evidence="2" type="ORF">F3S47_09725</name>
</gene>
<dbReference type="Gene3D" id="3.40.50.720">
    <property type="entry name" value="NAD(P)-binding Rossmann-like Domain"/>
    <property type="match status" value="1"/>
</dbReference>
<organism evidence="2 3">
    <name type="scientific">Histidinibacterium aquaticum</name>
    <dbReference type="NCBI Taxonomy" id="2613962"/>
    <lineage>
        <taxon>Bacteria</taxon>
        <taxon>Pseudomonadati</taxon>
        <taxon>Pseudomonadota</taxon>
        <taxon>Alphaproteobacteria</taxon>
        <taxon>Rhodobacterales</taxon>
        <taxon>Paracoccaceae</taxon>
        <taxon>Histidinibacterium</taxon>
    </lineage>
</organism>
<accession>A0A5J5GJT9</accession>